<dbReference type="InterPro" id="IPR004614">
    <property type="entry name" value="P_AcTrfase"/>
</dbReference>
<dbReference type="PIRSF" id="PIRSF006107">
    <property type="entry name" value="PhpActrans_proteobac"/>
    <property type="match status" value="1"/>
</dbReference>
<dbReference type="Proteomes" id="UP001183202">
    <property type="component" value="Unassembled WGS sequence"/>
</dbReference>
<comment type="catalytic activity">
    <reaction evidence="1">
        <text>acetyl-CoA + phosphate = acetyl phosphate + CoA</text>
        <dbReference type="Rhea" id="RHEA:19521"/>
        <dbReference type="ChEBI" id="CHEBI:22191"/>
        <dbReference type="ChEBI" id="CHEBI:43474"/>
        <dbReference type="ChEBI" id="CHEBI:57287"/>
        <dbReference type="ChEBI" id="CHEBI:57288"/>
        <dbReference type="EC" id="2.3.1.8"/>
    </reaction>
</comment>
<dbReference type="EMBL" id="JAVREJ010000007">
    <property type="protein sequence ID" value="MDT0350458.1"/>
    <property type="molecule type" value="Genomic_DNA"/>
</dbReference>
<feature type="domain" description="Phosphate acetyl/butaryl transferase" evidence="13">
    <location>
        <begin position="405"/>
        <end position="721"/>
    </location>
</feature>
<organism evidence="15 16">
    <name type="scientific">Pseudonocardia charpentierae</name>
    <dbReference type="NCBI Taxonomy" id="3075545"/>
    <lineage>
        <taxon>Bacteria</taxon>
        <taxon>Bacillati</taxon>
        <taxon>Actinomycetota</taxon>
        <taxon>Actinomycetes</taxon>
        <taxon>Pseudonocardiales</taxon>
        <taxon>Pseudonocardiaceae</taxon>
        <taxon>Pseudonocardia</taxon>
    </lineage>
</organism>
<dbReference type="InterPro" id="IPR028979">
    <property type="entry name" value="Ser_kin/Pase_Hpr-like_N_sf"/>
</dbReference>
<keyword evidence="8" id="KW-0963">Cytoplasm</keyword>
<dbReference type="InterPro" id="IPR027417">
    <property type="entry name" value="P-loop_NTPase"/>
</dbReference>
<comment type="caution">
    <text evidence="15">The sequence shown here is derived from an EMBL/GenBank/DDBJ whole genome shotgun (WGS) entry which is preliminary data.</text>
</comment>
<evidence type="ECO:0000256" key="7">
    <source>
        <dbReference type="ARBA" id="ARBA00021528"/>
    </source>
</evidence>
<evidence type="ECO:0000256" key="9">
    <source>
        <dbReference type="ARBA" id="ARBA00022679"/>
    </source>
</evidence>
<dbReference type="Gene3D" id="3.40.50.10750">
    <property type="entry name" value="Isocitrate/Isopropylmalate dehydrogenase-like"/>
    <property type="match status" value="1"/>
</dbReference>
<comment type="similarity">
    <text evidence="5">In the N-terminal section; belongs to the CobB/CobQ family.</text>
</comment>
<dbReference type="NCBIfam" id="NF007233">
    <property type="entry name" value="PRK09653.1"/>
    <property type="match status" value="1"/>
</dbReference>
<dbReference type="PANTHER" id="PTHR43356:SF3">
    <property type="entry name" value="PHOSPHATE ACETYLTRANSFERASE"/>
    <property type="match status" value="1"/>
</dbReference>
<dbReference type="GO" id="GO:0008959">
    <property type="term" value="F:phosphate acetyltransferase activity"/>
    <property type="evidence" value="ECO:0007669"/>
    <property type="project" value="UniProtKB-EC"/>
</dbReference>
<dbReference type="PANTHER" id="PTHR43356">
    <property type="entry name" value="PHOSPHATE ACETYLTRANSFERASE"/>
    <property type="match status" value="1"/>
</dbReference>
<accession>A0ABU2NAF3</accession>
<evidence type="ECO:0000256" key="12">
    <source>
        <dbReference type="ARBA" id="ARBA00049955"/>
    </source>
</evidence>
<dbReference type="SUPFAM" id="SSF52540">
    <property type="entry name" value="P-loop containing nucleoside triphosphate hydrolases"/>
    <property type="match status" value="1"/>
</dbReference>
<dbReference type="CDD" id="cd03109">
    <property type="entry name" value="DTBS"/>
    <property type="match status" value="1"/>
</dbReference>
<evidence type="ECO:0000256" key="2">
    <source>
        <dbReference type="ARBA" id="ARBA00004496"/>
    </source>
</evidence>
<evidence type="ECO:0000256" key="5">
    <source>
        <dbReference type="ARBA" id="ARBA00009786"/>
    </source>
</evidence>
<dbReference type="SUPFAM" id="SSF53659">
    <property type="entry name" value="Isocitrate/Isopropylmalate dehydrogenase-like"/>
    <property type="match status" value="1"/>
</dbReference>
<proteinExistence type="inferred from homology"/>
<dbReference type="NCBIfam" id="NF004167">
    <property type="entry name" value="PRK05632.1"/>
    <property type="match status" value="1"/>
</dbReference>
<dbReference type="InterPro" id="IPR042112">
    <property type="entry name" value="P_AcTrfase_dom2"/>
</dbReference>
<dbReference type="Gene3D" id="3.40.50.300">
    <property type="entry name" value="P-loop containing nucleotide triphosphate hydrolases"/>
    <property type="match status" value="1"/>
</dbReference>
<dbReference type="InterPro" id="IPR010766">
    <property type="entry name" value="DRTGG"/>
</dbReference>
<evidence type="ECO:0000313" key="16">
    <source>
        <dbReference type="Proteomes" id="UP001183202"/>
    </source>
</evidence>
<evidence type="ECO:0000256" key="4">
    <source>
        <dbReference type="ARBA" id="ARBA00008756"/>
    </source>
</evidence>
<evidence type="ECO:0000256" key="11">
    <source>
        <dbReference type="ARBA" id="ARBA00031108"/>
    </source>
</evidence>
<dbReference type="InterPro" id="IPR050500">
    <property type="entry name" value="Phos_Acetyltrans/Butyryltrans"/>
</dbReference>
<dbReference type="InterPro" id="IPR002505">
    <property type="entry name" value="PTA_PTB"/>
</dbReference>
<evidence type="ECO:0000313" key="15">
    <source>
        <dbReference type="EMBL" id="MDT0350458.1"/>
    </source>
</evidence>
<dbReference type="EC" id="2.3.1.8" evidence="6"/>
<dbReference type="Pfam" id="PF01515">
    <property type="entry name" value="PTA_PTB"/>
    <property type="match status" value="1"/>
</dbReference>
<dbReference type="InterPro" id="IPR016475">
    <property type="entry name" value="P-Actrans_bac"/>
</dbReference>
<reference evidence="16" key="1">
    <citation type="submission" date="2023-07" db="EMBL/GenBank/DDBJ databases">
        <title>30 novel species of actinomycetes from the DSMZ collection.</title>
        <authorList>
            <person name="Nouioui I."/>
        </authorList>
    </citation>
    <scope>NUCLEOTIDE SEQUENCE [LARGE SCALE GENOMIC DNA]</scope>
    <source>
        <strain evidence="16">DSM 45834</strain>
    </source>
</reference>
<protein>
    <recommendedName>
        <fullName evidence="7">Phosphate acetyltransferase</fullName>
        <ecNumber evidence="6">2.3.1.8</ecNumber>
    </recommendedName>
    <alternativeName>
        <fullName evidence="11">Phosphotransacetylase</fullName>
    </alternativeName>
</protein>
<evidence type="ECO:0000256" key="10">
    <source>
        <dbReference type="ARBA" id="ARBA00023315"/>
    </source>
</evidence>
<dbReference type="Pfam" id="PF13500">
    <property type="entry name" value="AAA_26"/>
    <property type="match status" value="2"/>
</dbReference>
<gene>
    <name evidence="15" type="primary">pta</name>
    <name evidence="15" type="ORF">RM445_13070</name>
</gene>
<sequence length="730" mass="76266">MARNVYVTALEPGSGKSAVVLGLAEVLSRRAGRLGYFRPLIGSGSARDADVELVIERFRLAQSYRESYALSSDDLHDVAAEGAYGDLLKRVLDGYRAVADGSTSRQQPVAGGEAAPSAVADAAVTAATTGPPDVVIVEGSDFTEASLAVELVLNVDSANHLGAPVLLVVNGARRSAEQVLDLVGQGITTLRERGCTLIGVVANRVSPSVLDAVRAGLPEVAGEIVAAAVPELPMLAAPTVAEVAQALDARYLQPVDGDGEGGAHREVGRLIVGAMGLEHFLERIVEGDLVITPGDRVDIIAGSLAAHLSGTYPGVAGLVLTGGEVPPAVCRLVEGYGDAGIPVVAVDGDTYTVARAVTGVRGAITAQSASKIAAAIGLFEENVDTAALVERIDLARPTRMTPLMFEHALIERAKADRRHIVLPEGNDDRILRAADQLLLRGVVDLTVLGVERDIRARAATLGLTLPGVRIVDPLTSPYREEFAGTYHDLRKHKGVTAQMAFDQMGDVSYFGTMMIHKGLADGMVSGAAHTTAHTIRPAFEFIRTAPGRRVVSSVFLMCLADRVLVYGDCAVVPDPNPEQLADIAVSAADTALMFGIEPRVAMLSYSTGESGTGADVDKVRAGTELARALRPDLPIEGPIQYDAAVDPDVARTKLPGSAVAGRATVFVFPDLNTGNNTYKAVQRSAGALAIGPVLQGLNKPVNDLSRGALVPDIVNTVAITAIQAQNMEST</sequence>
<evidence type="ECO:0000259" key="14">
    <source>
        <dbReference type="Pfam" id="PF07085"/>
    </source>
</evidence>
<evidence type="ECO:0000256" key="3">
    <source>
        <dbReference type="ARBA" id="ARBA00004989"/>
    </source>
</evidence>
<comment type="similarity">
    <text evidence="4">In the C-terminal section; belongs to the phosphate acetyltransferase and butyryltransferase family.</text>
</comment>
<evidence type="ECO:0000256" key="6">
    <source>
        <dbReference type="ARBA" id="ARBA00012707"/>
    </source>
</evidence>
<dbReference type="Gene3D" id="3.40.1390.20">
    <property type="entry name" value="HprK N-terminal domain-like"/>
    <property type="match status" value="1"/>
</dbReference>
<evidence type="ECO:0000256" key="1">
    <source>
        <dbReference type="ARBA" id="ARBA00000705"/>
    </source>
</evidence>
<comment type="function">
    <text evidence="12">Involved in acetate metabolism.</text>
</comment>
<comment type="pathway">
    <text evidence="3">Metabolic intermediate biosynthesis; acetyl-CoA biosynthesis; acetyl-CoA from acetate: step 2/2.</text>
</comment>
<name>A0ABU2NAF3_9PSEU</name>
<feature type="domain" description="DRTGG" evidence="14">
    <location>
        <begin position="243"/>
        <end position="358"/>
    </location>
</feature>
<evidence type="ECO:0000256" key="8">
    <source>
        <dbReference type="ARBA" id="ARBA00022490"/>
    </source>
</evidence>
<comment type="subcellular location">
    <subcellularLocation>
        <location evidence="2">Cytoplasm</location>
    </subcellularLocation>
</comment>
<keyword evidence="10 15" id="KW-0012">Acyltransferase</keyword>
<dbReference type="NCBIfam" id="TIGR00651">
    <property type="entry name" value="pta"/>
    <property type="match status" value="1"/>
</dbReference>
<keyword evidence="16" id="KW-1185">Reference proteome</keyword>
<dbReference type="InterPro" id="IPR042113">
    <property type="entry name" value="P_AcTrfase_dom1"/>
</dbReference>
<dbReference type="Pfam" id="PF07085">
    <property type="entry name" value="DRTGG"/>
    <property type="match status" value="1"/>
</dbReference>
<keyword evidence="9 15" id="KW-0808">Transferase</keyword>
<dbReference type="SUPFAM" id="SSF75138">
    <property type="entry name" value="HprK N-terminal domain-like"/>
    <property type="match status" value="1"/>
</dbReference>
<dbReference type="RefSeq" id="WP_311556490.1">
    <property type="nucleotide sequence ID" value="NZ_JAVREJ010000007.1"/>
</dbReference>
<evidence type="ECO:0000259" key="13">
    <source>
        <dbReference type="Pfam" id="PF01515"/>
    </source>
</evidence>
<dbReference type="Gene3D" id="3.40.50.10950">
    <property type="match status" value="1"/>
</dbReference>